<proteinExistence type="predicted"/>
<dbReference type="AlphaFoldDB" id="A0A4Y6RB50"/>
<evidence type="ECO:0008006" key="3">
    <source>
        <dbReference type="Google" id="ProtNLM"/>
    </source>
</evidence>
<dbReference type="OrthoDB" id="6059086at2"/>
<dbReference type="KEGG" id="jas:FJQ89_04225"/>
<dbReference type="EMBL" id="CP041185">
    <property type="protein sequence ID" value="QDG69707.1"/>
    <property type="molecule type" value="Genomic_DNA"/>
</dbReference>
<dbReference type="Proteomes" id="UP000316665">
    <property type="component" value="Chromosome"/>
</dbReference>
<sequence length="266" mass="28470">MKSWLSKKIQDAGISEKMQSAVAGGKGWISEKVDNSEILDKVQGKITEGKEWAADKLDSSDAYAAMQQKLAASIDGAFESVIESKRKALPSAESAMSTDVDYIIKKCAMENAAIAGGSSLIPGPWGMVAVVPEIALVIRNQISMVYDIGAANGKAAEINKELLAAIVLSAMSNGVAGLMVMHGGKVLIRRSSLRVFKKIVTLLSGKVTQQALKSSISKWLPVIGAAFMAWITNQMTQNIGRRANEIFQKEIEISDVEIAEADVVDV</sequence>
<dbReference type="RefSeq" id="WP_141169176.1">
    <property type="nucleotide sequence ID" value="NZ_CP041185.1"/>
</dbReference>
<reference evidence="1 2" key="1">
    <citation type="submission" date="2019-06" db="EMBL/GenBank/DDBJ databases">
        <title>Complete genome sequence of Janthinobacterium sp. SNU WT3 isolated from diseased rainbow trout.</title>
        <authorList>
            <person name="Oh W.T."/>
            <person name="Park S.C."/>
        </authorList>
    </citation>
    <scope>NUCLEOTIDE SEQUENCE [LARGE SCALE GENOMIC DNA]</scope>
    <source>
        <strain evidence="1 2">SNU WT3</strain>
    </source>
</reference>
<organism evidence="1 2">
    <name type="scientific">Janthinobacterium tructae</name>
    <dbReference type="NCBI Taxonomy" id="2590869"/>
    <lineage>
        <taxon>Bacteria</taxon>
        <taxon>Pseudomonadati</taxon>
        <taxon>Pseudomonadota</taxon>
        <taxon>Betaproteobacteria</taxon>
        <taxon>Burkholderiales</taxon>
        <taxon>Oxalobacteraceae</taxon>
        <taxon>Janthinobacterium</taxon>
    </lineage>
</organism>
<keyword evidence="2" id="KW-1185">Reference proteome</keyword>
<name>A0A4Y6RB50_9BURK</name>
<evidence type="ECO:0000313" key="1">
    <source>
        <dbReference type="EMBL" id="QDG69707.1"/>
    </source>
</evidence>
<protein>
    <recommendedName>
        <fullName evidence="3">EcsC family protein</fullName>
    </recommendedName>
</protein>
<accession>A0A4Y6RB50</accession>
<evidence type="ECO:0000313" key="2">
    <source>
        <dbReference type="Proteomes" id="UP000316665"/>
    </source>
</evidence>
<gene>
    <name evidence="1" type="ORF">FJQ89_04225</name>
</gene>